<sequence length="181" mass="21240">MDLLWLTLVLKIRLARFYGFSEILFHFMCLIVLKKEKGLQNIFRLLDIFEAHHLAFKFSSVTTIIKHITLWDNPPQLILLNDIINFSSFFERECNSSFAALTAMASILNTLLRQKYIDNWIINIFVIDSSVTLITNTFLFINYSRELLQIYKNQNRLPTIIRTSEENIQSNLTLPSNGYKK</sequence>
<evidence type="ECO:0000313" key="2">
    <source>
        <dbReference type="EMBL" id="KAE9522360.1"/>
    </source>
</evidence>
<accession>A0A6G0SVE2</accession>
<evidence type="ECO:0000256" key="1">
    <source>
        <dbReference type="SAM" id="Phobius"/>
    </source>
</evidence>
<comment type="caution">
    <text evidence="2">The sequence shown here is derived from an EMBL/GenBank/DDBJ whole genome shotgun (WGS) entry which is preliminary data.</text>
</comment>
<reference evidence="2 3" key="1">
    <citation type="submission" date="2019-08" db="EMBL/GenBank/DDBJ databases">
        <title>The genome of the soybean aphid Biotype 1, its phylome, world population structure and adaptation to the North American continent.</title>
        <authorList>
            <person name="Giordano R."/>
            <person name="Donthu R.K."/>
            <person name="Hernandez A.G."/>
            <person name="Wright C.L."/>
            <person name="Zimin A.V."/>
        </authorList>
    </citation>
    <scope>NUCLEOTIDE SEQUENCE [LARGE SCALE GENOMIC DNA]</scope>
    <source>
        <tissue evidence="2">Whole aphids</tissue>
    </source>
</reference>
<evidence type="ECO:0000313" key="3">
    <source>
        <dbReference type="Proteomes" id="UP000475862"/>
    </source>
</evidence>
<organism evidence="2 3">
    <name type="scientific">Aphis glycines</name>
    <name type="common">Soybean aphid</name>
    <dbReference type="NCBI Taxonomy" id="307491"/>
    <lineage>
        <taxon>Eukaryota</taxon>
        <taxon>Metazoa</taxon>
        <taxon>Ecdysozoa</taxon>
        <taxon>Arthropoda</taxon>
        <taxon>Hexapoda</taxon>
        <taxon>Insecta</taxon>
        <taxon>Pterygota</taxon>
        <taxon>Neoptera</taxon>
        <taxon>Paraneoptera</taxon>
        <taxon>Hemiptera</taxon>
        <taxon>Sternorrhyncha</taxon>
        <taxon>Aphidomorpha</taxon>
        <taxon>Aphidoidea</taxon>
        <taxon>Aphididae</taxon>
        <taxon>Aphidini</taxon>
        <taxon>Aphis</taxon>
        <taxon>Aphis</taxon>
    </lineage>
</organism>
<feature type="transmembrane region" description="Helical" evidence="1">
    <location>
        <begin position="120"/>
        <end position="143"/>
    </location>
</feature>
<keyword evidence="1" id="KW-0812">Transmembrane</keyword>
<protein>
    <submittedName>
        <fullName evidence="2">Uncharacterized protein</fullName>
    </submittedName>
</protein>
<feature type="transmembrane region" description="Helical" evidence="1">
    <location>
        <begin position="15"/>
        <end position="33"/>
    </location>
</feature>
<name>A0A6G0SVE2_APHGL</name>
<keyword evidence="1" id="KW-1133">Transmembrane helix</keyword>
<dbReference type="Proteomes" id="UP000475862">
    <property type="component" value="Unassembled WGS sequence"/>
</dbReference>
<gene>
    <name evidence="2" type="ORF">AGLY_017238</name>
</gene>
<keyword evidence="3" id="KW-1185">Reference proteome</keyword>
<keyword evidence="1" id="KW-0472">Membrane</keyword>
<dbReference type="EMBL" id="VYZN01001267">
    <property type="protein sequence ID" value="KAE9522360.1"/>
    <property type="molecule type" value="Genomic_DNA"/>
</dbReference>
<dbReference type="AlphaFoldDB" id="A0A6G0SVE2"/>
<proteinExistence type="predicted"/>